<evidence type="ECO:0000313" key="1">
    <source>
        <dbReference type="EMBL" id="CAK1590287.1"/>
    </source>
</evidence>
<sequence length="135" mass="15382">MVIGETGRDYLNNVKECHLCKKIFSNTDIIVVGHDHFTGKYRGPAHNECNLKAKTSHRKPASNSSLTLLCFAWWTVCSFVTLSYKKKCSFIPLIFHNLSGYDCHLFKEELSAICGCINLIPEIKKTLFHLLSLFQ</sequence>
<reference evidence="1 2" key="1">
    <citation type="submission" date="2023-11" db="EMBL/GenBank/DDBJ databases">
        <authorList>
            <person name="Hedman E."/>
            <person name="Englund M."/>
            <person name="Stromberg M."/>
            <person name="Nyberg Akerstrom W."/>
            <person name="Nylinder S."/>
            <person name="Jareborg N."/>
            <person name="Kallberg Y."/>
            <person name="Kronander E."/>
        </authorList>
    </citation>
    <scope>NUCLEOTIDE SEQUENCE [LARGE SCALE GENOMIC DNA]</scope>
</reference>
<evidence type="ECO:0000313" key="2">
    <source>
        <dbReference type="Proteomes" id="UP001314205"/>
    </source>
</evidence>
<gene>
    <name evidence="1" type="ORF">PARMNEM_LOCUS10667</name>
</gene>
<dbReference type="EMBL" id="CAVLGL010000085">
    <property type="protein sequence ID" value="CAK1590287.1"/>
    <property type="molecule type" value="Genomic_DNA"/>
</dbReference>
<dbReference type="Pfam" id="PF02945">
    <property type="entry name" value="Endonuclease_7"/>
    <property type="match status" value="1"/>
</dbReference>
<accession>A0AAV1L8G3</accession>
<dbReference type="SUPFAM" id="SSF54060">
    <property type="entry name" value="His-Me finger endonucleases"/>
    <property type="match status" value="1"/>
</dbReference>
<dbReference type="InterPro" id="IPR004211">
    <property type="entry name" value="Endonuclease_7"/>
</dbReference>
<dbReference type="InterPro" id="IPR044925">
    <property type="entry name" value="His-Me_finger_sf"/>
</dbReference>
<dbReference type="Gene3D" id="3.40.1800.10">
    <property type="entry name" value="His-Me finger endonucleases"/>
    <property type="match status" value="1"/>
</dbReference>
<organism evidence="1 2">
    <name type="scientific">Parnassius mnemosyne</name>
    <name type="common">clouded apollo</name>
    <dbReference type="NCBI Taxonomy" id="213953"/>
    <lineage>
        <taxon>Eukaryota</taxon>
        <taxon>Metazoa</taxon>
        <taxon>Ecdysozoa</taxon>
        <taxon>Arthropoda</taxon>
        <taxon>Hexapoda</taxon>
        <taxon>Insecta</taxon>
        <taxon>Pterygota</taxon>
        <taxon>Neoptera</taxon>
        <taxon>Endopterygota</taxon>
        <taxon>Lepidoptera</taxon>
        <taxon>Glossata</taxon>
        <taxon>Ditrysia</taxon>
        <taxon>Papilionoidea</taxon>
        <taxon>Papilionidae</taxon>
        <taxon>Parnassiinae</taxon>
        <taxon>Parnassini</taxon>
        <taxon>Parnassius</taxon>
        <taxon>Driopa</taxon>
    </lineage>
</organism>
<dbReference type="Proteomes" id="UP001314205">
    <property type="component" value="Unassembled WGS sequence"/>
</dbReference>
<dbReference type="PANTHER" id="PTHR31511:SF12">
    <property type="entry name" value="RHO TERMINATION FACTOR N-TERMINAL DOMAIN-CONTAINING PROTEIN"/>
    <property type="match status" value="1"/>
</dbReference>
<dbReference type="AlphaFoldDB" id="A0AAV1L8G3"/>
<keyword evidence="2" id="KW-1185">Reference proteome</keyword>
<protein>
    <recommendedName>
        <fullName evidence="3">Recombination activating protein 1</fullName>
    </recommendedName>
</protein>
<proteinExistence type="predicted"/>
<dbReference type="PANTHER" id="PTHR31511">
    <property type="entry name" value="PROTEIN CBG23764"/>
    <property type="match status" value="1"/>
</dbReference>
<evidence type="ECO:0008006" key="3">
    <source>
        <dbReference type="Google" id="ProtNLM"/>
    </source>
</evidence>
<name>A0AAV1L8G3_9NEOP</name>
<comment type="caution">
    <text evidence="1">The sequence shown here is derived from an EMBL/GenBank/DDBJ whole genome shotgun (WGS) entry which is preliminary data.</text>
</comment>
<dbReference type="InterPro" id="IPR038563">
    <property type="entry name" value="Endonuclease_7_sf"/>
</dbReference>